<dbReference type="KEGG" id="aram:KAR29_05950"/>
<sequence>MWQKDGKGNWFMAGQEPIGCCGNSQGSWCKNESGDWFLDLSAASAVVVAFPTARGLSVAL</sequence>
<keyword evidence="2" id="KW-1185">Reference proteome</keyword>
<reference evidence="2" key="1">
    <citation type="submission" date="2021-04" db="EMBL/GenBank/DDBJ databases">
        <title>A novel Synergistetes isolate from a pyrite-forming mixed culture.</title>
        <authorList>
            <person name="Bunk B."/>
            <person name="Sproer C."/>
            <person name="Spring S."/>
            <person name="Pester M."/>
        </authorList>
    </citation>
    <scope>NUCLEOTIDE SEQUENCE [LARGE SCALE GENOMIC DNA]</scope>
    <source>
        <strain evidence="2">J.5.4.2-T.3.5.2</strain>
    </source>
</reference>
<evidence type="ECO:0000313" key="1">
    <source>
        <dbReference type="EMBL" id="QTX33412.1"/>
    </source>
</evidence>
<dbReference type="EMBL" id="CP072943">
    <property type="protein sequence ID" value="QTX33412.1"/>
    <property type="molecule type" value="Genomic_DNA"/>
</dbReference>
<organism evidence="1 2">
    <name type="scientific">Aminithiophilus ramosus</name>
    <dbReference type="NCBI Taxonomy" id="3029084"/>
    <lineage>
        <taxon>Bacteria</taxon>
        <taxon>Thermotogati</taxon>
        <taxon>Synergistota</taxon>
        <taxon>Synergistia</taxon>
        <taxon>Synergistales</taxon>
        <taxon>Aminithiophilaceae</taxon>
        <taxon>Aminithiophilus</taxon>
    </lineage>
</organism>
<accession>A0A9Q7AQ41</accession>
<name>A0A9Q7AQ41_9BACT</name>
<evidence type="ECO:0000313" key="2">
    <source>
        <dbReference type="Proteomes" id="UP000671879"/>
    </source>
</evidence>
<gene>
    <name evidence="1" type="ORF">KAR29_05950</name>
</gene>
<dbReference type="RefSeq" id="WP_274374698.1">
    <property type="nucleotide sequence ID" value="NZ_CP072943.1"/>
</dbReference>
<proteinExistence type="predicted"/>
<dbReference type="Proteomes" id="UP000671879">
    <property type="component" value="Chromosome"/>
</dbReference>
<protein>
    <submittedName>
        <fullName evidence="1">Uncharacterized protein</fullName>
    </submittedName>
</protein>
<dbReference type="AlphaFoldDB" id="A0A9Q7AQ41"/>